<dbReference type="SUPFAM" id="SSF48403">
    <property type="entry name" value="Ankyrin repeat"/>
    <property type="match status" value="1"/>
</dbReference>
<reference evidence="5" key="1">
    <citation type="submission" date="2022-09" db="EMBL/GenBank/DDBJ databases">
        <title>The complete genome of Acidovorax sp. 5MLIR.</title>
        <authorList>
            <person name="Liu L."/>
            <person name="Yue J."/>
            <person name="Yang F."/>
            <person name="Yuan J."/>
            <person name="Li L."/>
        </authorList>
    </citation>
    <scope>NUCLEOTIDE SEQUENCE</scope>
    <source>
        <strain evidence="5">5MLIR</strain>
        <plasmid evidence="5">unnamed1</plasmid>
    </source>
</reference>
<dbReference type="Gene3D" id="1.25.40.20">
    <property type="entry name" value="Ankyrin repeat-containing domain"/>
    <property type="match status" value="2"/>
</dbReference>
<evidence type="ECO:0000256" key="2">
    <source>
        <dbReference type="ARBA" id="ARBA00023043"/>
    </source>
</evidence>
<dbReference type="EMBL" id="CP106882">
    <property type="protein sequence ID" value="UYG53450.1"/>
    <property type="molecule type" value="Genomic_DNA"/>
</dbReference>
<gene>
    <name evidence="5" type="ORF">M9799_18945</name>
</gene>
<geneLocation type="plasmid" evidence="5 6">
    <name>unnamed1</name>
</geneLocation>
<accession>A0ABY6GEF6</accession>
<dbReference type="PANTHER" id="PTHR24166:SF48">
    <property type="entry name" value="PROTEIN VAPYRIN"/>
    <property type="match status" value="1"/>
</dbReference>
<evidence type="ECO:0000256" key="4">
    <source>
        <dbReference type="SAM" id="MobiDB-lite"/>
    </source>
</evidence>
<keyword evidence="6" id="KW-1185">Reference proteome</keyword>
<keyword evidence="1" id="KW-0677">Repeat</keyword>
<feature type="repeat" description="ANK" evidence="3">
    <location>
        <begin position="266"/>
        <end position="290"/>
    </location>
</feature>
<name>A0ABY6GEF6_9BURK</name>
<dbReference type="Proteomes" id="UP001162800">
    <property type="component" value="Plasmid unnamed1"/>
</dbReference>
<dbReference type="InterPro" id="IPR050889">
    <property type="entry name" value="Dendritic_Spine_Reg/Scaffold"/>
</dbReference>
<sequence>MLNYCLELVEVARQAEATRMLAVPVRSEGAAAAAMAYPDHPSHPHQASGQAGMIWMNAMPARGERAGAPVSSPGHPGDLPRQDIQAVIARMAATHTQRADSTGGITALLSRRISSSEFLDTATDGEISQLMKMSSCGRYLDDLDPAADPGWAGVFFGVQYRRADCLGTLLAGDPELGLVQEGHGLSPSQAATRANAVTRSGFTALMLAARNGASDMVELLLKAGAEVDAVDAAGSNALMWATSSGSHAAVSALLKARPAFNRINAAGDTALMVAAHSGDLPMVKLLAGAGEFIDANLFRIIRERSYSLKTVNVLLQAGANPNTAVDGRSLLMMAAQGGDTLLMGALLTAGAQLAPAALAFLSGPTAAPGDGLASPGSSACGHPARHAPAAVPNALPHAPAQAYAVPAAGHAAASSAGAQAAAWDPAFASHGAGRQMLVHPGNGIAIDATFQPAGASARGNGVEAAVPPASRPEAPQSLEDIANAFLA</sequence>
<feature type="region of interest" description="Disordered" evidence="4">
    <location>
        <begin position="371"/>
        <end position="391"/>
    </location>
</feature>
<evidence type="ECO:0000313" key="5">
    <source>
        <dbReference type="EMBL" id="UYG53450.1"/>
    </source>
</evidence>
<dbReference type="Pfam" id="PF12796">
    <property type="entry name" value="Ank_2"/>
    <property type="match status" value="1"/>
</dbReference>
<evidence type="ECO:0000256" key="1">
    <source>
        <dbReference type="ARBA" id="ARBA00022737"/>
    </source>
</evidence>
<dbReference type="PROSITE" id="PS50088">
    <property type="entry name" value="ANK_REPEAT"/>
    <property type="match status" value="2"/>
</dbReference>
<keyword evidence="5" id="KW-0614">Plasmid</keyword>
<dbReference type="RefSeq" id="WP_231043684.1">
    <property type="nucleotide sequence ID" value="NZ_CP106882.1"/>
</dbReference>
<dbReference type="InterPro" id="IPR002110">
    <property type="entry name" value="Ankyrin_rpt"/>
</dbReference>
<dbReference type="PROSITE" id="PS50297">
    <property type="entry name" value="ANK_REP_REGION"/>
    <property type="match status" value="2"/>
</dbReference>
<dbReference type="SMART" id="SM00248">
    <property type="entry name" value="ANK"/>
    <property type="match status" value="4"/>
</dbReference>
<dbReference type="PANTHER" id="PTHR24166">
    <property type="entry name" value="ROLLING PEBBLES, ISOFORM B"/>
    <property type="match status" value="1"/>
</dbReference>
<protein>
    <submittedName>
        <fullName evidence="5">Ankyrin repeat domain-containing protein</fullName>
    </submittedName>
</protein>
<evidence type="ECO:0000313" key="6">
    <source>
        <dbReference type="Proteomes" id="UP001162800"/>
    </source>
</evidence>
<dbReference type="InterPro" id="IPR036770">
    <property type="entry name" value="Ankyrin_rpt-contain_sf"/>
</dbReference>
<evidence type="ECO:0000256" key="3">
    <source>
        <dbReference type="PROSITE-ProRule" id="PRU00023"/>
    </source>
</evidence>
<feature type="repeat" description="ANK" evidence="3">
    <location>
        <begin position="200"/>
        <end position="232"/>
    </location>
</feature>
<keyword evidence="2 3" id="KW-0040">ANK repeat</keyword>
<organism evidence="5 6">
    <name type="scientific">Comamonas endophytica</name>
    <dbReference type="NCBI Taxonomy" id="2949090"/>
    <lineage>
        <taxon>Bacteria</taxon>
        <taxon>Pseudomonadati</taxon>
        <taxon>Pseudomonadota</taxon>
        <taxon>Betaproteobacteria</taxon>
        <taxon>Burkholderiales</taxon>
        <taxon>Comamonadaceae</taxon>
        <taxon>Comamonas</taxon>
    </lineage>
</organism>
<proteinExistence type="predicted"/>